<organism evidence="1">
    <name type="scientific">marine sediment metagenome</name>
    <dbReference type="NCBI Taxonomy" id="412755"/>
    <lineage>
        <taxon>unclassified sequences</taxon>
        <taxon>metagenomes</taxon>
        <taxon>ecological metagenomes</taxon>
    </lineage>
</organism>
<dbReference type="AlphaFoldDB" id="X0XMK7"/>
<feature type="non-terminal residue" evidence="1">
    <location>
        <position position="1"/>
    </location>
</feature>
<name>X0XMK7_9ZZZZ</name>
<reference evidence="1" key="1">
    <citation type="journal article" date="2014" name="Front. Microbiol.">
        <title>High frequency of phylogenetically diverse reductive dehalogenase-homologous genes in deep subseafloor sedimentary metagenomes.</title>
        <authorList>
            <person name="Kawai M."/>
            <person name="Futagami T."/>
            <person name="Toyoda A."/>
            <person name="Takaki Y."/>
            <person name="Nishi S."/>
            <person name="Hori S."/>
            <person name="Arai W."/>
            <person name="Tsubouchi T."/>
            <person name="Morono Y."/>
            <person name="Uchiyama I."/>
            <person name="Ito T."/>
            <person name="Fujiyama A."/>
            <person name="Inagaki F."/>
            <person name="Takami H."/>
        </authorList>
    </citation>
    <scope>NUCLEOTIDE SEQUENCE</scope>
    <source>
        <strain evidence="1">Expedition CK06-06</strain>
    </source>
</reference>
<evidence type="ECO:0000313" key="1">
    <source>
        <dbReference type="EMBL" id="GAG37893.1"/>
    </source>
</evidence>
<protein>
    <submittedName>
        <fullName evidence="1">Uncharacterized protein</fullName>
    </submittedName>
</protein>
<dbReference type="EMBL" id="BARS01048568">
    <property type="protein sequence ID" value="GAG37893.1"/>
    <property type="molecule type" value="Genomic_DNA"/>
</dbReference>
<feature type="non-terminal residue" evidence="1">
    <location>
        <position position="243"/>
    </location>
</feature>
<proteinExistence type="predicted"/>
<gene>
    <name evidence="1" type="ORF">S01H1_72769</name>
</gene>
<sequence>FGSASIVDYDVTVTIGSQAANTAIAVDPATGVGQLEAQSPEDTFNMPAEVDYYEMSLLNAGAGGTVTVTPTGLDVQVFATLFRRIDAAEPWQAIETNSDAASNPVALVLTPPPDRSLTDAEYLLAVAPVGYNTAAGSYDIDVVAAPLLGPATVDPLSVVADLGTPPPTTPGTTEAVVSGSLTPGTAELVEFRAPATGEATLTLQADFQPVLSVYDQTGADLLDVASRTMAGTVEMSLPVVAGT</sequence>
<accession>X0XMK7</accession>
<comment type="caution">
    <text evidence="1">The sequence shown here is derived from an EMBL/GenBank/DDBJ whole genome shotgun (WGS) entry which is preliminary data.</text>
</comment>